<protein>
    <submittedName>
        <fullName evidence="2">Polysaccharide polymerase</fullName>
    </submittedName>
</protein>
<dbReference type="InterPro" id="IPR049458">
    <property type="entry name" value="EpsG-like"/>
</dbReference>
<feature type="transmembrane region" description="Helical" evidence="1">
    <location>
        <begin position="31"/>
        <end position="50"/>
    </location>
</feature>
<feature type="transmembrane region" description="Helical" evidence="1">
    <location>
        <begin position="98"/>
        <end position="117"/>
    </location>
</feature>
<evidence type="ECO:0000256" key="1">
    <source>
        <dbReference type="SAM" id="Phobius"/>
    </source>
</evidence>
<proteinExistence type="predicted"/>
<name>A0A1Q8WKL4_9ACTO</name>
<keyword evidence="1" id="KW-0472">Membrane</keyword>
<feature type="transmembrane region" description="Helical" evidence="1">
    <location>
        <begin position="147"/>
        <end position="162"/>
    </location>
</feature>
<sequence length="368" mass="40699">MWIHFALFAALLLAAALLGLRGSAGRRGSPVILVVAFVAFVAFSSMRAVSVGNDTAEYHRVFKAIAATDSFQEAFTVSRFEYGYVLLNYLVSRITDSFNILLFIISVFVYGSAVLFIKRYAASYSLAVLFAFGMSAFYDFTLLTRQSIAVAIFLLAVPALMERRLLRYVLLIVLASQFHLSALLLLIVYLVSAMRLSTFGDWLKWGALIGTSMLSLSWVMNSLAASSAYYGHYLHSDYADGGVRSATVLLIVVRIFLMLLASTCGWNAAAESDPSGSTRNLLALAVANVAMVTVSLGFNLVDRLEMYLTLPFVVGLVNLTVQGRRPERSYVSALLIVIAFAASTIFFLYRPEWYHLFPYRTFLEKGLP</sequence>
<evidence type="ECO:0000313" key="3">
    <source>
        <dbReference type="Proteomes" id="UP000185963"/>
    </source>
</evidence>
<dbReference type="OrthoDB" id="3251447at2"/>
<dbReference type="EMBL" id="MSKS01000042">
    <property type="protein sequence ID" value="OLO67217.1"/>
    <property type="molecule type" value="Genomic_DNA"/>
</dbReference>
<reference evidence="2 3" key="1">
    <citation type="submission" date="2016-12" db="EMBL/GenBank/DDBJ databases">
        <title>Genomic comparison of strains in the 'Actinomyces naeslundii' group.</title>
        <authorList>
            <person name="Mughal S.R."/>
            <person name="Do T."/>
            <person name="Gilbert S.C."/>
            <person name="Witherden E.A."/>
            <person name="Didelot X."/>
            <person name="Beighton D."/>
        </authorList>
    </citation>
    <scope>NUCLEOTIDE SEQUENCE [LARGE SCALE GENOMIC DNA]</scope>
    <source>
        <strain evidence="2 3">WE8B-23</strain>
    </source>
</reference>
<feature type="transmembrane region" description="Helical" evidence="1">
    <location>
        <begin position="123"/>
        <end position="140"/>
    </location>
</feature>
<dbReference type="Pfam" id="PF14897">
    <property type="entry name" value="EpsG"/>
    <property type="match status" value="1"/>
</dbReference>
<dbReference type="AlphaFoldDB" id="A0A1Q8WKL4"/>
<accession>A0A1Q8WKL4</accession>
<feature type="transmembrane region" description="Helical" evidence="1">
    <location>
        <begin position="281"/>
        <end position="300"/>
    </location>
</feature>
<keyword evidence="1" id="KW-1133">Transmembrane helix</keyword>
<comment type="caution">
    <text evidence="2">The sequence shown here is derived from an EMBL/GenBank/DDBJ whole genome shotgun (WGS) entry which is preliminary data.</text>
</comment>
<organism evidence="2 3">
    <name type="scientific">Actinomyces oris</name>
    <dbReference type="NCBI Taxonomy" id="544580"/>
    <lineage>
        <taxon>Bacteria</taxon>
        <taxon>Bacillati</taxon>
        <taxon>Actinomycetota</taxon>
        <taxon>Actinomycetes</taxon>
        <taxon>Actinomycetales</taxon>
        <taxon>Actinomycetaceae</taxon>
        <taxon>Actinomyces</taxon>
    </lineage>
</organism>
<dbReference type="RefSeq" id="WP_075391062.1">
    <property type="nucleotide sequence ID" value="NZ_MSKS01000042.1"/>
</dbReference>
<dbReference type="Proteomes" id="UP000185963">
    <property type="component" value="Unassembled WGS sequence"/>
</dbReference>
<keyword evidence="1" id="KW-0812">Transmembrane</keyword>
<feature type="transmembrane region" description="Helical" evidence="1">
    <location>
        <begin position="330"/>
        <end position="349"/>
    </location>
</feature>
<feature type="transmembrane region" description="Helical" evidence="1">
    <location>
        <begin position="245"/>
        <end position="269"/>
    </location>
</feature>
<feature type="transmembrane region" description="Helical" evidence="1">
    <location>
        <begin position="203"/>
        <end position="225"/>
    </location>
</feature>
<feature type="transmembrane region" description="Helical" evidence="1">
    <location>
        <begin position="168"/>
        <end position="191"/>
    </location>
</feature>
<evidence type="ECO:0000313" key="2">
    <source>
        <dbReference type="EMBL" id="OLO67217.1"/>
    </source>
</evidence>
<gene>
    <name evidence="2" type="ORF">BKH20_10780</name>
</gene>